<dbReference type="Proteomes" id="UP001623290">
    <property type="component" value="Plasmid unnamed2"/>
</dbReference>
<feature type="domain" description="DUF6538" evidence="2">
    <location>
        <begin position="2"/>
        <end position="48"/>
    </location>
</feature>
<sequence>MKRGSTYHLHKRVPRRYEGVEERKSIWVSLHTDSLTVAQQKAPIAWQHIVEGSRKPRERATSKTAFTNTSPVPSQTINLRRSLRFERKTKIAPEKGSRSNSACIIPARPSIPFRKSTGWLAR</sequence>
<keyword evidence="3" id="KW-0614">Plasmid</keyword>
<organism evidence="3 4">
    <name type="scientific">Thioclava litoralis</name>
    <dbReference type="NCBI Taxonomy" id="3076557"/>
    <lineage>
        <taxon>Bacteria</taxon>
        <taxon>Pseudomonadati</taxon>
        <taxon>Pseudomonadota</taxon>
        <taxon>Alphaproteobacteria</taxon>
        <taxon>Rhodobacterales</taxon>
        <taxon>Paracoccaceae</taxon>
        <taxon>Thioclava</taxon>
    </lineage>
</organism>
<proteinExistence type="predicted"/>
<evidence type="ECO:0000259" key="2">
    <source>
        <dbReference type="Pfam" id="PF20172"/>
    </source>
</evidence>
<keyword evidence="4" id="KW-1185">Reference proteome</keyword>
<dbReference type="InterPro" id="IPR046668">
    <property type="entry name" value="DUF6538"/>
</dbReference>
<reference evidence="3 4" key="1">
    <citation type="submission" date="2023-09" db="EMBL/GenBank/DDBJ databases">
        <title>Thioclava shenzhenensis sp. nov., a multidrug resistant bacteria-antagonizing species isolated from coastal seawater.</title>
        <authorList>
            <person name="Long M."/>
        </authorList>
    </citation>
    <scope>NUCLEOTIDE SEQUENCE [LARGE SCALE GENOMIC DNA]</scope>
    <source>
        <strain evidence="3 4">FTW29</strain>
        <plasmid evidence="3 4">unnamed2</plasmid>
    </source>
</reference>
<dbReference type="EMBL" id="CP135445">
    <property type="protein sequence ID" value="WRY35880.1"/>
    <property type="molecule type" value="Genomic_DNA"/>
</dbReference>
<dbReference type="Pfam" id="PF20172">
    <property type="entry name" value="DUF6538"/>
    <property type="match status" value="1"/>
</dbReference>
<feature type="region of interest" description="Disordered" evidence="1">
    <location>
        <begin position="53"/>
        <end position="73"/>
    </location>
</feature>
<accession>A0ABZ1E6Y4</accession>
<evidence type="ECO:0000256" key="1">
    <source>
        <dbReference type="SAM" id="MobiDB-lite"/>
    </source>
</evidence>
<feature type="compositionally biased region" description="Polar residues" evidence="1">
    <location>
        <begin position="62"/>
        <end position="73"/>
    </location>
</feature>
<geneLocation type="plasmid" evidence="3 4">
    <name>unnamed2</name>
</geneLocation>
<evidence type="ECO:0000313" key="3">
    <source>
        <dbReference type="EMBL" id="WRY35880.1"/>
    </source>
</evidence>
<evidence type="ECO:0000313" key="4">
    <source>
        <dbReference type="Proteomes" id="UP001623290"/>
    </source>
</evidence>
<gene>
    <name evidence="3" type="ORF">RPE78_17470</name>
</gene>
<name>A0ABZ1E6Y4_9RHOB</name>
<protein>
    <recommendedName>
        <fullName evidence="2">DUF6538 domain-containing protein</fullName>
    </recommendedName>
</protein>